<evidence type="ECO:0000256" key="1">
    <source>
        <dbReference type="ARBA" id="ARBA00005065"/>
    </source>
</evidence>
<evidence type="ECO:0000313" key="11">
    <source>
        <dbReference type="Proteomes" id="UP000276223"/>
    </source>
</evidence>
<dbReference type="GO" id="GO:0034628">
    <property type="term" value="P:'de novo' NAD+ biosynthetic process from L-aspartate"/>
    <property type="evidence" value="ECO:0007669"/>
    <property type="project" value="TreeGrafter"/>
</dbReference>
<feature type="binding site" evidence="9">
    <location>
        <position position="130"/>
    </location>
    <ligand>
        <name>iminosuccinate</name>
        <dbReference type="ChEBI" id="CHEBI:77875"/>
    </ligand>
</feature>
<keyword evidence="11" id="KW-1185">Reference proteome</keyword>
<feature type="binding site" evidence="9">
    <location>
        <position position="173"/>
    </location>
    <ligand>
        <name>[4Fe-4S] cluster</name>
        <dbReference type="ChEBI" id="CHEBI:49883"/>
    </ligand>
</feature>
<dbReference type="NCBIfam" id="NF006879">
    <property type="entry name" value="PRK09375.1-4"/>
    <property type="match status" value="1"/>
</dbReference>
<dbReference type="RefSeq" id="WP_123290886.1">
    <property type="nucleotide sequence ID" value="NZ_RJVA01000013.1"/>
</dbReference>
<evidence type="ECO:0000256" key="7">
    <source>
        <dbReference type="ARBA" id="ARBA00023004"/>
    </source>
</evidence>
<dbReference type="GO" id="GO:0005829">
    <property type="term" value="C:cytosol"/>
    <property type="evidence" value="ECO:0007669"/>
    <property type="project" value="TreeGrafter"/>
</dbReference>
<dbReference type="InterPro" id="IPR036094">
    <property type="entry name" value="NadA_sf"/>
</dbReference>
<dbReference type="InterPro" id="IPR023066">
    <property type="entry name" value="Quinolinate_synth_type2"/>
</dbReference>
<feature type="binding site" evidence="9">
    <location>
        <position position="25"/>
    </location>
    <ligand>
        <name>iminosuccinate</name>
        <dbReference type="ChEBI" id="CHEBI:77875"/>
    </ligand>
</feature>
<dbReference type="NCBIfam" id="NF006878">
    <property type="entry name" value="PRK09375.1-2"/>
    <property type="match status" value="1"/>
</dbReference>
<dbReference type="GO" id="GO:0051539">
    <property type="term" value="F:4 iron, 4 sulfur cluster binding"/>
    <property type="evidence" value="ECO:0007669"/>
    <property type="project" value="UniProtKB-KW"/>
</dbReference>
<feature type="binding site" evidence="9">
    <location>
        <position position="261"/>
    </location>
    <ligand>
        <name>[4Fe-4S] cluster</name>
        <dbReference type="ChEBI" id="CHEBI:49883"/>
    </ligand>
</feature>
<dbReference type="SUPFAM" id="SSF142754">
    <property type="entry name" value="NadA-like"/>
    <property type="match status" value="1"/>
</dbReference>
<feature type="binding site" evidence="9">
    <location>
        <position position="42"/>
    </location>
    <ligand>
        <name>iminosuccinate</name>
        <dbReference type="ChEBI" id="CHEBI:77875"/>
    </ligand>
</feature>
<evidence type="ECO:0000256" key="9">
    <source>
        <dbReference type="HAMAP-Rule" id="MF_00568"/>
    </source>
</evidence>
<name>A0A3N1UVJ0_9BACT</name>
<dbReference type="InterPro" id="IPR003473">
    <property type="entry name" value="NadA"/>
</dbReference>
<accession>A0A3N1UVJ0</accession>
<protein>
    <recommendedName>
        <fullName evidence="2 9">Quinolinate synthase</fullName>
        <ecNumber evidence="2 9">2.5.1.72</ecNumber>
    </recommendedName>
</protein>
<comment type="function">
    <text evidence="9">Catalyzes the condensation of iminoaspartate with dihydroxyacetone phosphate to form quinolinate.</text>
</comment>
<dbReference type="UniPathway" id="UPA00253">
    <property type="reaction ID" value="UER00327"/>
</dbReference>
<feature type="binding site" evidence="9">
    <location>
        <position position="87"/>
    </location>
    <ligand>
        <name>[4Fe-4S] cluster</name>
        <dbReference type="ChEBI" id="CHEBI:49883"/>
    </ligand>
</feature>
<dbReference type="EMBL" id="RJVA01000013">
    <property type="protein sequence ID" value="ROQ91176.1"/>
    <property type="molecule type" value="Genomic_DNA"/>
</dbReference>
<evidence type="ECO:0000256" key="4">
    <source>
        <dbReference type="ARBA" id="ARBA00022642"/>
    </source>
</evidence>
<keyword evidence="9" id="KW-0963">Cytoplasm</keyword>
<dbReference type="PANTHER" id="PTHR30573">
    <property type="entry name" value="QUINOLINATE SYNTHETASE A"/>
    <property type="match status" value="1"/>
</dbReference>
<comment type="catalytic activity">
    <reaction evidence="9">
        <text>iminosuccinate + dihydroxyacetone phosphate = quinolinate + phosphate + 2 H2O + H(+)</text>
        <dbReference type="Rhea" id="RHEA:25888"/>
        <dbReference type="ChEBI" id="CHEBI:15377"/>
        <dbReference type="ChEBI" id="CHEBI:15378"/>
        <dbReference type="ChEBI" id="CHEBI:29959"/>
        <dbReference type="ChEBI" id="CHEBI:43474"/>
        <dbReference type="ChEBI" id="CHEBI:57642"/>
        <dbReference type="ChEBI" id="CHEBI:77875"/>
        <dbReference type="EC" id="2.5.1.72"/>
    </reaction>
</comment>
<feature type="binding site" evidence="9">
    <location>
        <begin position="199"/>
        <end position="201"/>
    </location>
    <ligand>
        <name>iminosuccinate</name>
        <dbReference type="ChEBI" id="CHEBI:77875"/>
    </ligand>
</feature>
<keyword evidence="6 9" id="KW-0479">Metal-binding</keyword>
<dbReference type="NCBIfam" id="TIGR00550">
    <property type="entry name" value="nadA"/>
    <property type="match status" value="1"/>
</dbReference>
<evidence type="ECO:0000313" key="10">
    <source>
        <dbReference type="EMBL" id="ROQ91176.1"/>
    </source>
</evidence>
<reference evidence="10 11" key="1">
    <citation type="submission" date="2018-11" db="EMBL/GenBank/DDBJ databases">
        <title>Genomic Encyclopedia of Type Strains, Phase IV (KMG-IV): sequencing the most valuable type-strain genomes for metagenomic binning, comparative biology and taxonomic classification.</title>
        <authorList>
            <person name="Goeker M."/>
        </authorList>
    </citation>
    <scope>NUCLEOTIDE SEQUENCE [LARGE SCALE GENOMIC DNA]</scope>
    <source>
        <strain evidence="10 11">DSM 22027</strain>
    </source>
</reference>
<dbReference type="OrthoDB" id="9801204at2"/>
<proteinExistence type="inferred from homology"/>
<dbReference type="HAMAP" id="MF_00568">
    <property type="entry name" value="NadA_type2"/>
    <property type="match status" value="1"/>
</dbReference>
<evidence type="ECO:0000256" key="5">
    <source>
        <dbReference type="ARBA" id="ARBA00022679"/>
    </source>
</evidence>
<comment type="pathway">
    <text evidence="1 9">Cofactor biosynthesis; NAD(+) biosynthesis; quinolinate from iminoaspartate: step 1/1.</text>
</comment>
<dbReference type="Proteomes" id="UP000276223">
    <property type="component" value="Unassembled WGS sequence"/>
</dbReference>
<keyword evidence="8 9" id="KW-0411">Iron-sulfur</keyword>
<feature type="binding site" evidence="9">
    <location>
        <position position="216"/>
    </location>
    <ligand>
        <name>iminosuccinate</name>
        <dbReference type="ChEBI" id="CHEBI:77875"/>
    </ligand>
</feature>
<feature type="binding site" evidence="9">
    <location>
        <begin position="113"/>
        <end position="115"/>
    </location>
    <ligand>
        <name>iminosuccinate</name>
        <dbReference type="ChEBI" id="CHEBI:77875"/>
    </ligand>
</feature>
<dbReference type="EC" id="2.5.1.72" evidence="2 9"/>
<dbReference type="Gene3D" id="3.40.50.10800">
    <property type="entry name" value="NadA-like"/>
    <property type="match status" value="3"/>
</dbReference>
<dbReference type="GO" id="GO:0046872">
    <property type="term" value="F:metal ion binding"/>
    <property type="evidence" value="ECO:0007669"/>
    <property type="project" value="UniProtKB-KW"/>
</dbReference>
<sequence>MDPENSLIQEIQALRKERNAIILAHNYQPGPIQDLADLTGDSLELSRKAQETDADVIVFCGVHFMAETAAILNPDKIVLLPNPAAGCPMADMITAQDVRRLRQEFPSVPIVTYVNSSAEVKAESTVCCTSANVNRVVASFSDADTLYLIPDQNLAKYAARHTQKTLHYWKGYCPVHHGLSASMVLKAKAAHPDALFLAHPECRPEVLDLADVVTSTSGMLRYVRNDAHNAFLIGTETGILHPMRRDNPHKSFYPVSARMVCPDMKKTSLKDVLRSLKTLTPQVRVAEEIRLKALQAVERMLEI</sequence>
<evidence type="ECO:0000256" key="2">
    <source>
        <dbReference type="ARBA" id="ARBA00012669"/>
    </source>
</evidence>
<comment type="cofactor">
    <cofactor evidence="9">
        <name>[4Fe-4S] cluster</name>
        <dbReference type="ChEBI" id="CHEBI:49883"/>
    </cofactor>
    <text evidence="9">Binds 1 [4Fe-4S] cluster per subunit.</text>
</comment>
<dbReference type="AlphaFoldDB" id="A0A3N1UVJ0"/>
<evidence type="ECO:0000256" key="6">
    <source>
        <dbReference type="ARBA" id="ARBA00022723"/>
    </source>
</evidence>
<dbReference type="Pfam" id="PF02445">
    <property type="entry name" value="NadA"/>
    <property type="match status" value="1"/>
</dbReference>
<keyword evidence="7 9" id="KW-0408">Iron</keyword>
<organism evidence="10 11">
    <name type="scientific">Desulfosoma caldarium</name>
    <dbReference type="NCBI Taxonomy" id="610254"/>
    <lineage>
        <taxon>Bacteria</taxon>
        <taxon>Pseudomonadati</taxon>
        <taxon>Thermodesulfobacteriota</taxon>
        <taxon>Syntrophobacteria</taxon>
        <taxon>Syntrophobacterales</taxon>
        <taxon>Syntrophobacteraceae</taxon>
        <taxon>Desulfosoma</taxon>
    </lineage>
</organism>
<comment type="caution">
    <text evidence="10">The sequence shown here is derived from an EMBL/GenBank/DDBJ whole genome shotgun (WGS) entry which is preliminary data.</text>
</comment>
<keyword evidence="3 9" id="KW-0004">4Fe-4S</keyword>
<comment type="similarity">
    <text evidence="9">Belongs to the quinolinate synthase family. Type 2 subfamily.</text>
</comment>
<gene>
    <name evidence="9" type="primary">nadA</name>
    <name evidence="10" type="ORF">EDC27_2461</name>
</gene>
<keyword evidence="4 9" id="KW-0662">Pyridine nucleotide biosynthesis</keyword>
<keyword evidence="5 9" id="KW-0808">Transferase</keyword>
<comment type="subcellular location">
    <subcellularLocation>
        <location evidence="9">Cytoplasm</location>
    </subcellularLocation>
</comment>
<dbReference type="GO" id="GO:0008987">
    <property type="term" value="F:quinolinate synthetase A activity"/>
    <property type="evidence" value="ECO:0007669"/>
    <property type="project" value="UniProtKB-UniRule"/>
</dbReference>
<dbReference type="PANTHER" id="PTHR30573:SF0">
    <property type="entry name" value="QUINOLINATE SYNTHASE, CHLOROPLASTIC"/>
    <property type="match status" value="1"/>
</dbReference>
<evidence type="ECO:0000256" key="3">
    <source>
        <dbReference type="ARBA" id="ARBA00022485"/>
    </source>
</evidence>
<evidence type="ECO:0000256" key="8">
    <source>
        <dbReference type="ARBA" id="ARBA00023014"/>
    </source>
</evidence>